<dbReference type="RefSeq" id="WP_378248284.1">
    <property type="nucleotide sequence ID" value="NZ_JBHSKF010000006.1"/>
</dbReference>
<dbReference type="Proteomes" id="UP001596157">
    <property type="component" value="Unassembled WGS sequence"/>
</dbReference>
<dbReference type="Pfam" id="PF02770">
    <property type="entry name" value="Acyl-CoA_dh_M"/>
    <property type="match status" value="1"/>
</dbReference>
<evidence type="ECO:0000259" key="6">
    <source>
        <dbReference type="Pfam" id="PF00441"/>
    </source>
</evidence>
<dbReference type="Pfam" id="PF02771">
    <property type="entry name" value="Acyl-CoA_dh_N"/>
    <property type="match status" value="1"/>
</dbReference>
<keyword evidence="10" id="KW-1185">Reference proteome</keyword>
<dbReference type="InterPro" id="IPR046373">
    <property type="entry name" value="Acyl-CoA_Oxase/DH_mid-dom_sf"/>
</dbReference>
<feature type="domain" description="Acyl-CoA dehydrogenase/oxidase C-terminal" evidence="6">
    <location>
        <begin position="231"/>
        <end position="381"/>
    </location>
</feature>
<dbReference type="GO" id="GO:0016491">
    <property type="term" value="F:oxidoreductase activity"/>
    <property type="evidence" value="ECO:0007669"/>
    <property type="project" value="UniProtKB-KW"/>
</dbReference>
<comment type="cofactor">
    <cofactor evidence="1 5">
        <name>FAD</name>
        <dbReference type="ChEBI" id="CHEBI:57692"/>
    </cofactor>
</comment>
<evidence type="ECO:0000313" key="9">
    <source>
        <dbReference type="EMBL" id="MFC5288435.1"/>
    </source>
</evidence>
<evidence type="ECO:0000256" key="4">
    <source>
        <dbReference type="ARBA" id="ARBA00022827"/>
    </source>
</evidence>
<reference evidence="10" key="1">
    <citation type="journal article" date="2019" name="Int. J. Syst. Evol. Microbiol.">
        <title>The Global Catalogue of Microorganisms (GCM) 10K type strain sequencing project: providing services to taxonomists for standard genome sequencing and annotation.</title>
        <authorList>
            <consortium name="The Broad Institute Genomics Platform"/>
            <consortium name="The Broad Institute Genome Sequencing Center for Infectious Disease"/>
            <person name="Wu L."/>
            <person name="Ma J."/>
        </authorList>
    </citation>
    <scope>NUCLEOTIDE SEQUENCE [LARGE SCALE GENOMIC DNA]</scope>
    <source>
        <strain evidence="10">CCUG 59778</strain>
    </source>
</reference>
<evidence type="ECO:0000259" key="7">
    <source>
        <dbReference type="Pfam" id="PF02770"/>
    </source>
</evidence>
<dbReference type="PANTHER" id="PTHR43884:SF12">
    <property type="entry name" value="ISOVALERYL-COA DEHYDROGENASE, MITOCHONDRIAL-RELATED"/>
    <property type="match status" value="1"/>
</dbReference>
<dbReference type="InterPro" id="IPR009075">
    <property type="entry name" value="AcylCo_DH/oxidase_C"/>
</dbReference>
<dbReference type="EC" id="1.-.-.-" evidence="9"/>
<gene>
    <name evidence="9" type="ORF">ACFPM7_15345</name>
</gene>
<dbReference type="Gene3D" id="1.10.540.10">
    <property type="entry name" value="Acyl-CoA dehydrogenase/oxidase, N-terminal domain"/>
    <property type="match status" value="1"/>
</dbReference>
<evidence type="ECO:0000256" key="3">
    <source>
        <dbReference type="ARBA" id="ARBA00022630"/>
    </source>
</evidence>
<protein>
    <submittedName>
        <fullName evidence="9">Acyl-CoA dehydrogenase family protein</fullName>
        <ecNumber evidence="9">1.-.-.-</ecNumber>
    </submittedName>
</protein>
<dbReference type="Gene3D" id="1.20.140.10">
    <property type="entry name" value="Butyryl-CoA Dehydrogenase, subunit A, domain 3"/>
    <property type="match status" value="1"/>
</dbReference>
<feature type="domain" description="Acyl-CoA oxidase/dehydrogenase middle" evidence="7">
    <location>
        <begin position="125"/>
        <end position="217"/>
    </location>
</feature>
<dbReference type="EMBL" id="JBHSKF010000006">
    <property type="protein sequence ID" value="MFC5288435.1"/>
    <property type="molecule type" value="Genomic_DNA"/>
</dbReference>
<dbReference type="InterPro" id="IPR036250">
    <property type="entry name" value="AcylCo_DH-like_C"/>
</dbReference>
<keyword evidence="5 9" id="KW-0560">Oxidoreductase</keyword>
<dbReference type="Pfam" id="PF00441">
    <property type="entry name" value="Acyl-CoA_dh_1"/>
    <property type="match status" value="1"/>
</dbReference>
<dbReference type="InterPro" id="IPR006091">
    <property type="entry name" value="Acyl-CoA_Oxase/DH_mid-dom"/>
</dbReference>
<organism evidence="9 10">
    <name type="scientific">Actinokineospora guangxiensis</name>
    <dbReference type="NCBI Taxonomy" id="1490288"/>
    <lineage>
        <taxon>Bacteria</taxon>
        <taxon>Bacillati</taxon>
        <taxon>Actinomycetota</taxon>
        <taxon>Actinomycetes</taxon>
        <taxon>Pseudonocardiales</taxon>
        <taxon>Pseudonocardiaceae</taxon>
        <taxon>Actinokineospora</taxon>
    </lineage>
</organism>
<dbReference type="InterPro" id="IPR009100">
    <property type="entry name" value="AcylCoA_DH/oxidase_NM_dom_sf"/>
</dbReference>
<keyword evidence="4 5" id="KW-0274">FAD</keyword>
<dbReference type="SUPFAM" id="SSF56645">
    <property type="entry name" value="Acyl-CoA dehydrogenase NM domain-like"/>
    <property type="match status" value="1"/>
</dbReference>
<comment type="similarity">
    <text evidence="2 5">Belongs to the acyl-CoA dehydrogenase family.</text>
</comment>
<evidence type="ECO:0000256" key="2">
    <source>
        <dbReference type="ARBA" id="ARBA00009347"/>
    </source>
</evidence>
<evidence type="ECO:0000259" key="8">
    <source>
        <dbReference type="Pfam" id="PF02771"/>
    </source>
</evidence>
<dbReference type="CDD" id="cd00567">
    <property type="entry name" value="ACAD"/>
    <property type="match status" value="1"/>
</dbReference>
<dbReference type="Gene3D" id="2.40.110.10">
    <property type="entry name" value="Butyryl-CoA Dehydrogenase, subunit A, domain 2"/>
    <property type="match status" value="1"/>
</dbReference>
<dbReference type="SUPFAM" id="SSF47203">
    <property type="entry name" value="Acyl-CoA dehydrogenase C-terminal domain-like"/>
    <property type="match status" value="1"/>
</dbReference>
<dbReference type="PANTHER" id="PTHR43884">
    <property type="entry name" value="ACYL-COA DEHYDROGENASE"/>
    <property type="match status" value="1"/>
</dbReference>
<sequence length="397" mass="40940">MVDLSLSPAQQDLVDQAAAVARRALAERATEHDRTARFPAENIADLHAAGLLDLLVPEDLGGGGADLLTWSLVVAELAQACGSTALIFAMHSGATHLLSGAAAAGDAMATRVLGEVTAHGKLLAWGFSEPGTGGNILTPQLRATVSDGHVRLAGTKAFCTAAGHADYYLINAHSGEEEFRRSQTMTLVPAGADGLTVKETWDALGMRANCANTLLLDSALPAEHAVGGHGGGMPLLASALPALVLGLAAASLGVGKAAYEFATGHVLRRTLAPTGQSLAAFQGVRLHVADMAVTLHTARLALLHAAWTASRDALEALPMMNIAKYACNKAAVTVADTAMQVTGGHGYLRANPLERHYRDARAGAVMGANLDALRDMIGKAALGIDPRSDLVPTAGER</sequence>
<feature type="domain" description="Acyl-CoA dehydrogenase/oxidase N-terminal" evidence="8">
    <location>
        <begin position="8"/>
        <end position="95"/>
    </location>
</feature>
<evidence type="ECO:0000256" key="1">
    <source>
        <dbReference type="ARBA" id="ARBA00001974"/>
    </source>
</evidence>
<dbReference type="PIRSF" id="PIRSF016578">
    <property type="entry name" value="HsaA"/>
    <property type="match status" value="1"/>
</dbReference>
<comment type="caution">
    <text evidence="9">The sequence shown here is derived from an EMBL/GenBank/DDBJ whole genome shotgun (WGS) entry which is preliminary data.</text>
</comment>
<dbReference type="InterPro" id="IPR037069">
    <property type="entry name" value="AcylCoA_DH/ox_N_sf"/>
</dbReference>
<accession>A0ABW0EQZ9</accession>
<name>A0ABW0EQZ9_9PSEU</name>
<proteinExistence type="inferred from homology"/>
<dbReference type="InterPro" id="IPR013786">
    <property type="entry name" value="AcylCoA_DH/ox_N"/>
</dbReference>
<evidence type="ECO:0000313" key="10">
    <source>
        <dbReference type="Proteomes" id="UP001596157"/>
    </source>
</evidence>
<keyword evidence="3 5" id="KW-0285">Flavoprotein</keyword>
<evidence type="ECO:0000256" key="5">
    <source>
        <dbReference type="RuleBase" id="RU362125"/>
    </source>
</evidence>